<dbReference type="Pfam" id="PF07700">
    <property type="entry name" value="HNOB"/>
    <property type="match status" value="1"/>
</dbReference>
<dbReference type="AlphaFoldDB" id="A0A420ECC2"/>
<comment type="caution">
    <text evidence="2">The sequence shown here is derived from an EMBL/GenBank/DDBJ whole genome shotgun (WGS) entry which is preliminary data.</text>
</comment>
<evidence type="ECO:0000313" key="2">
    <source>
        <dbReference type="EMBL" id="RKF18303.1"/>
    </source>
</evidence>
<dbReference type="SUPFAM" id="SSF111126">
    <property type="entry name" value="Ligand-binding domain in the NO signalling and Golgi transport"/>
    <property type="match status" value="1"/>
</dbReference>
<dbReference type="InterPro" id="IPR038158">
    <property type="entry name" value="H-NOX_domain_sf"/>
</dbReference>
<organism evidence="2 3">
    <name type="scientific">Altericroceibacterium spongiae</name>
    <dbReference type="NCBI Taxonomy" id="2320269"/>
    <lineage>
        <taxon>Bacteria</taxon>
        <taxon>Pseudomonadati</taxon>
        <taxon>Pseudomonadota</taxon>
        <taxon>Alphaproteobacteria</taxon>
        <taxon>Sphingomonadales</taxon>
        <taxon>Erythrobacteraceae</taxon>
        <taxon>Altericroceibacterium</taxon>
    </lineage>
</organism>
<dbReference type="Gene3D" id="3.90.1520.10">
    <property type="entry name" value="H-NOX domain"/>
    <property type="match status" value="1"/>
</dbReference>
<dbReference type="InterPro" id="IPR011644">
    <property type="entry name" value="Heme_NO-bd"/>
</dbReference>
<dbReference type="InterPro" id="IPR024096">
    <property type="entry name" value="NO_sig/Golgi_transp_ligand-bd"/>
</dbReference>
<sequence>MKGIIFTELLHFIESKGGALFLEKVIADADLPNGGAFSKVGSYPSQYANALVSSASQLSAIPAEQLCKEYGEFLFHRFTVLYPAMLSTYKDADGLLSHVGTHIHEEVKLLDPDARPPRIHSRQENDVLIIEYQSHRPFAHIAYGLIAGALDYYGDSRTLIWHQSEDMLQAQFQIVS</sequence>
<accession>A0A420ECC2</accession>
<reference evidence="2 3" key="1">
    <citation type="submission" date="2018-09" db="EMBL/GenBank/DDBJ databases">
        <title>Altererythrobacter spongiae sp. nov., isolated from a marine sponge.</title>
        <authorList>
            <person name="Zhuang L."/>
            <person name="Luo L."/>
        </authorList>
    </citation>
    <scope>NUCLEOTIDE SEQUENCE [LARGE SCALE GENOMIC DNA]</scope>
    <source>
        <strain evidence="2 3">HN-Y73</strain>
    </source>
</reference>
<keyword evidence="3" id="KW-1185">Reference proteome</keyword>
<proteinExistence type="predicted"/>
<dbReference type="GO" id="GO:0020037">
    <property type="term" value="F:heme binding"/>
    <property type="evidence" value="ECO:0007669"/>
    <property type="project" value="InterPro"/>
</dbReference>
<feature type="domain" description="Heme NO-binding" evidence="1">
    <location>
        <begin position="2"/>
        <end position="155"/>
    </location>
</feature>
<name>A0A420ECC2_9SPHN</name>
<protein>
    <submittedName>
        <fullName evidence="2">Guanylate cyclase</fullName>
    </submittedName>
</protein>
<evidence type="ECO:0000313" key="3">
    <source>
        <dbReference type="Proteomes" id="UP000284395"/>
    </source>
</evidence>
<dbReference type="EMBL" id="RAPF01000010">
    <property type="protein sequence ID" value="RKF18303.1"/>
    <property type="molecule type" value="Genomic_DNA"/>
</dbReference>
<evidence type="ECO:0000259" key="1">
    <source>
        <dbReference type="Pfam" id="PF07700"/>
    </source>
</evidence>
<dbReference type="Proteomes" id="UP000284395">
    <property type="component" value="Unassembled WGS sequence"/>
</dbReference>
<dbReference type="OrthoDB" id="7266652at2"/>
<gene>
    <name evidence="2" type="ORF">D6851_15150</name>
</gene>